<dbReference type="GO" id="GO:0016810">
    <property type="term" value="F:hydrolase activity, acting on carbon-nitrogen (but not peptide) bonds"/>
    <property type="evidence" value="ECO:0007669"/>
    <property type="project" value="InterPro"/>
</dbReference>
<dbReference type="AlphaFoldDB" id="A0A921N037"/>
<sequence>MKVKKSKVLIILIITTIVLINPNSFYCNAYYVKNKIIINSQEAEIKNKLYNSKKVAYITIDDGPSKYTDDILEILDKHKVKGTFFLIDRNMNIYPDKVKKIVESGNVVGLHSVSHDIHKLYKTSISAKEEFDINNQTFYKITGKYSNLVRLPYGSKPYACKETYNNLVSAGYKVWDWNIDTEDWKSSSSEIVENTITYSKNKNEIIVLIHEKKQTVEALDSLISYLIKEGYDIIPINEDQNPKNFWLKNLYK</sequence>
<dbReference type="PANTHER" id="PTHR10587:SF125">
    <property type="entry name" value="POLYSACCHARIDE DEACETYLASE YHEN-RELATED"/>
    <property type="match status" value="1"/>
</dbReference>
<dbReference type="CDD" id="cd10944">
    <property type="entry name" value="CE4_SmPgdA_like"/>
    <property type="match status" value="1"/>
</dbReference>
<dbReference type="InterPro" id="IPR011330">
    <property type="entry name" value="Glyco_hydro/deAcase_b/a-brl"/>
</dbReference>
<dbReference type="SUPFAM" id="SSF88713">
    <property type="entry name" value="Glycoside hydrolase/deacetylase"/>
    <property type="match status" value="1"/>
</dbReference>
<dbReference type="InterPro" id="IPR050248">
    <property type="entry name" value="Polysacc_deacetylase_ArnD"/>
</dbReference>
<feature type="domain" description="NodB homology" evidence="1">
    <location>
        <begin position="54"/>
        <end position="234"/>
    </location>
</feature>
<evidence type="ECO:0000313" key="3">
    <source>
        <dbReference type="Proteomes" id="UP000776700"/>
    </source>
</evidence>
<gene>
    <name evidence="2" type="ORF">K8V90_05430</name>
</gene>
<dbReference type="Pfam" id="PF01522">
    <property type="entry name" value="Polysacc_deac_1"/>
    <property type="match status" value="1"/>
</dbReference>
<dbReference type="PANTHER" id="PTHR10587">
    <property type="entry name" value="GLYCOSYL TRANSFERASE-RELATED"/>
    <property type="match status" value="1"/>
</dbReference>
<comment type="caution">
    <text evidence="2">The sequence shown here is derived from an EMBL/GenBank/DDBJ whole genome shotgun (WGS) entry which is preliminary data.</text>
</comment>
<name>A0A921N037_9FIRM</name>
<dbReference type="Gene3D" id="3.20.20.370">
    <property type="entry name" value="Glycoside hydrolase/deacetylase"/>
    <property type="match status" value="1"/>
</dbReference>
<reference evidence="2" key="2">
    <citation type="submission" date="2021-09" db="EMBL/GenBank/DDBJ databases">
        <authorList>
            <person name="Gilroy R."/>
        </authorList>
    </citation>
    <scope>NUCLEOTIDE SEQUENCE</scope>
    <source>
        <strain evidence="2">1277</strain>
    </source>
</reference>
<protein>
    <submittedName>
        <fullName evidence="2">Polysaccharide deacetylase</fullName>
    </submittedName>
</protein>
<dbReference type="PROSITE" id="PS51677">
    <property type="entry name" value="NODB"/>
    <property type="match status" value="1"/>
</dbReference>
<accession>A0A921N037</accession>
<dbReference type="InterPro" id="IPR002509">
    <property type="entry name" value="NODB_dom"/>
</dbReference>
<evidence type="ECO:0000259" key="1">
    <source>
        <dbReference type="PROSITE" id="PS51677"/>
    </source>
</evidence>
<reference evidence="2" key="1">
    <citation type="journal article" date="2021" name="PeerJ">
        <title>Extensive microbial diversity within the chicken gut microbiome revealed by metagenomics and culture.</title>
        <authorList>
            <person name="Gilroy R."/>
            <person name="Ravi A."/>
            <person name="Getino M."/>
            <person name="Pursley I."/>
            <person name="Horton D.L."/>
            <person name="Alikhan N.F."/>
            <person name="Baker D."/>
            <person name="Gharbi K."/>
            <person name="Hall N."/>
            <person name="Watson M."/>
            <person name="Adriaenssens E.M."/>
            <person name="Foster-Nyarko E."/>
            <person name="Jarju S."/>
            <person name="Secka A."/>
            <person name="Antonio M."/>
            <person name="Oren A."/>
            <person name="Chaudhuri R.R."/>
            <person name="La Ragione R."/>
            <person name="Hildebrand F."/>
            <person name="Pallen M.J."/>
        </authorList>
    </citation>
    <scope>NUCLEOTIDE SEQUENCE</scope>
    <source>
        <strain evidence="2">1277</strain>
    </source>
</reference>
<dbReference type="EMBL" id="DYUB01000175">
    <property type="protein sequence ID" value="HJG96527.1"/>
    <property type="molecule type" value="Genomic_DNA"/>
</dbReference>
<dbReference type="GO" id="GO:0005975">
    <property type="term" value="P:carbohydrate metabolic process"/>
    <property type="evidence" value="ECO:0007669"/>
    <property type="project" value="InterPro"/>
</dbReference>
<dbReference type="Proteomes" id="UP000776700">
    <property type="component" value="Unassembled WGS sequence"/>
</dbReference>
<evidence type="ECO:0000313" key="2">
    <source>
        <dbReference type="EMBL" id="HJG96527.1"/>
    </source>
</evidence>
<proteinExistence type="predicted"/>
<organism evidence="2 3">
    <name type="scientific">Romboutsia timonensis</name>
    <dbReference type="NCBI Taxonomy" id="1776391"/>
    <lineage>
        <taxon>Bacteria</taxon>
        <taxon>Bacillati</taxon>
        <taxon>Bacillota</taxon>
        <taxon>Clostridia</taxon>
        <taxon>Peptostreptococcales</taxon>
        <taxon>Peptostreptococcaceae</taxon>
        <taxon>Romboutsia</taxon>
    </lineage>
</organism>